<dbReference type="InterPro" id="IPR009839">
    <property type="entry name" value="SseB_N"/>
</dbReference>
<accession>A0A1J5Q887</accession>
<protein>
    <recommendedName>
        <fullName evidence="2">SseB protein N-terminal domain-containing protein</fullName>
    </recommendedName>
</protein>
<feature type="compositionally biased region" description="Basic and acidic residues" evidence="1">
    <location>
        <begin position="59"/>
        <end position="70"/>
    </location>
</feature>
<reference evidence="3" key="1">
    <citation type="submission" date="2016-10" db="EMBL/GenBank/DDBJ databases">
        <title>Sequence of Gallionella enrichment culture.</title>
        <authorList>
            <person name="Poehlein A."/>
            <person name="Muehling M."/>
            <person name="Daniel R."/>
        </authorList>
    </citation>
    <scope>NUCLEOTIDE SEQUENCE</scope>
</reference>
<evidence type="ECO:0000256" key="1">
    <source>
        <dbReference type="SAM" id="MobiDB-lite"/>
    </source>
</evidence>
<proteinExistence type="predicted"/>
<gene>
    <name evidence="3" type="ORF">GALL_383130</name>
</gene>
<comment type="caution">
    <text evidence="3">The sequence shown here is derived from an EMBL/GenBank/DDBJ whole genome shotgun (WGS) entry which is preliminary data.</text>
</comment>
<organism evidence="3">
    <name type="scientific">mine drainage metagenome</name>
    <dbReference type="NCBI Taxonomy" id="410659"/>
    <lineage>
        <taxon>unclassified sequences</taxon>
        <taxon>metagenomes</taxon>
        <taxon>ecological metagenomes</taxon>
    </lineage>
</organism>
<evidence type="ECO:0000313" key="3">
    <source>
        <dbReference type="EMBL" id="OIQ79937.1"/>
    </source>
</evidence>
<dbReference type="AlphaFoldDB" id="A0A1J5Q887"/>
<dbReference type="EMBL" id="MLJW01001134">
    <property type="protein sequence ID" value="OIQ79937.1"/>
    <property type="molecule type" value="Genomic_DNA"/>
</dbReference>
<feature type="region of interest" description="Disordered" evidence="1">
    <location>
        <begin position="59"/>
        <end position="79"/>
    </location>
</feature>
<name>A0A1J5Q887_9ZZZZ</name>
<evidence type="ECO:0000259" key="2">
    <source>
        <dbReference type="Pfam" id="PF07179"/>
    </source>
</evidence>
<feature type="domain" description="SseB protein N-terminal" evidence="2">
    <location>
        <begin position="23"/>
        <end position="149"/>
    </location>
</feature>
<dbReference type="Pfam" id="PF07179">
    <property type="entry name" value="SseB"/>
    <property type="match status" value="1"/>
</dbReference>
<sequence length="242" mass="24753">MIGRELPPTSAFAGDDGRVDPTLSAALAGVADGTRGLADVVRVLAGARVLVPVVAHEEGAARGSDGEHAQAGDSRGSTGIAAILTPDGRTALPVFSSVGTMAAWRGDARPVPAEAPRAALSAVEEGWEVMVLDPAGPVALLIPRPAVWALAQQQEWVPAVVADVVDPSVAQAVTGALATVREVVEVQVTAGGRAEVAVVLTLRAGLRQVDLDLVLERVGAALAARDVISQRVDSLELRLRSA</sequence>